<evidence type="ECO:0000259" key="4">
    <source>
        <dbReference type="PROSITE" id="PS51077"/>
    </source>
</evidence>
<dbReference type="Gene3D" id="3.30.450.40">
    <property type="match status" value="1"/>
</dbReference>
<dbReference type="PROSITE" id="PS51077">
    <property type="entry name" value="HTH_ICLR"/>
    <property type="match status" value="1"/>
</dbReference>
<dbReference type="eggNOG" id="COG1414">
    <property type="taxonomic scope" value="Bacteria"/>
</dbReference>
<dbReference type="InterPro" id="IPR029016">
    <property type="entry name" value="GAF-like_dom_sf"/>
</dbReference>
<dbReference type="PANTHER" id="PTHR30136:SF23">
    <property type="entry name" value="DNA-BINDING TRANSCRIPTIONAL ACTIVATOR MHPR"/>
    <property type="match status" value="1"/>
</dbReference>
<organism evidence="6 7">
    <name type="scientific">Paraburkholderia phymatum (strain DSM 17167 / CIP 108236 / LMG 21445 / STM815)</name>
    <name type="common">Burkholderia phymatum</name>
    <dbReference type="NCBI Taxonomy" id="391038"/>
    <lineage>
        <taxon>Bacteria</taxon>
        <taxon>Pseudomonadati</taxon>
        <taxon>Pseudomonadota</taxon>
        <taxon>Betaproteobacteria</taxon>
        <taxon>Burkholderiales</taxon>
        <taxon>Burkholderiaceae</taxon>
        <taxon>Paraburkholderia</taxon>
    </lineage>
</organism>
<dbReference type="InterPro" id="IPR050707">
    <property type="entry name" value="HTH_MetabolicPath_Reg"/>
</dbReference>
<evidence type="ECO:0000256" key="1">
    <source>
        <dbReference type="ARBA" id="ARBA00023015"/>
    </source>
</evidence>
<dbReference type="SUPFAM" id="SSF55781">
    <property type="entry name" value="GAF domain-like"/>
    <property type="match status" value="1"/>
</dbReference>
<dbReference type="InterPro" id="IPR036388">
    <property type="entry name" value="WH-like_DNA-bd_sf"/>
</dbReference>
<evidence type="ECO:0000256" key="2">
    <source>
        <dbReference type="ARBA" id="ARBA00023125"/>
    </source>
</evidence>
<feature type="domain" description="HTH iclR-type" evidence="4">
    <location>
        <begin position="34"/>
        <end position="97"/>
    </location>
</feature>
<keyword evidence="7" id="KW-1185">Reference proteome</keyword>
<dbReference type="NCBIfam" id="NF007341">
    <property type="entry name" value="PRK09834.1-3"/>
    <property type="match status" value="1"/>
</dbReference>
<dbReference type="InterPro" id="IPR005471">
    <property type="entry name" value="Tscrpt_reg_IclR_N"/>
</dbReference>
<dbReference type="EMBL" id="CP001044">
    <property type="protein sequence ID" value="ACC73646.1"/>
    <property type="molecule type" value="Genomic_DNA"/>
</dbReference>
<feature type="domain" description="IclR-ED" evidence="5">
    <location>
        <begin position="98"/>
        <end position="287"/>
    </location>
</feature>
<keyword evidence="3" id="KW-0804">Transcription</keyword>
<accession>B2JQV5</accession>
<gene>
    <name evidence="6" type="ordered locus">Bphy_4534</name>
</gene>
<dbReference type="Pfam" id="PF09339">
    <property type="entry name" value="HTH_IclR"/>
    <property type="match status" value="1"/>
</dbReference>
<name>B2JQV5_PARP8</name>
<dbReference type="PROSITE" id="PS51078">
    <property type="entry name" value="ICLR_ED"/>
    <property type="match status" value="1"/>
</dbReference>
<dbReference type="GO" id="GO:0003677">
    <property type="term" value="F:DNA binding"/>
    <property type="evidence" value="ECO:0007669"/>
    <property type="project" value="UniProtKB-KW"/>
</dbReference>
<evidence type="ECO:0000313" key="7">
    <source>
        <dbReference type="Proteomes" id="UP000001192"/>
    </source>
</evidence>
<dbReference type="STRING" id="391038.Bphy_4534"/>
<evidence type="ECO:0000259" key="5">
    <source>
        <dbReference type="PROSITE" id="PS51078"/>
    </source>
</evidence>
<dbReference type="KEGG" id="bph:Bphy_4534"/>
<evidence type="ECO:0000313" key="6">
    <source>
        <dbReference type="EMBL" id="ACC73646.1"/>
    </source>
</evidence>
<dbReference type="InterPro" id="IPR036390">
    <property type="entry name" value="WH_DNA-bd_sf"/>
</dbReference>
<dbReference type="AlphaFoldDB" id="B2JQV5"/>
<dbReference type="GO" id="GO:0045892">
    <property type="term" value="P:negative regulation of DNA-templated transcription"/>
    <property type="evidence" value="ECO:0007669"/>
    <property type="project" value="TreeGrafter"/>
</dbReference>
<dbReference type="Proteomes" id="UP000001192">
    <property type="component" value="Chromosome 2"/>
</dbReference>
<sequence>MGGRKRPQQNLRNVHTMHIVELKRFSGVTTYTNVRGLARGLQVLRALNAVEGGRATSQQIADLTGLHRTTVRRLLETLMEEGFVRRSTSDDSFRLTLAVRTLSEGFTDTERIATVAPPIMGQLLQRVAWPSDLTTPDGDAMIIRETTHRFSQLSFHRAMVGRRLPILLTAAGRAYFAMCPDEEREDILELLRSGAGGEEQQALAKNDALVRKLIRRVREDGFGSNHGDWTAQAKIGAVAVAISADDRVLASLNVVFLSRAVGLADATRRYVPELQKAAKEIATALKQEPQLSPIHR</sequence>
<dbReference type="SUPFAM" id="SSF46785">
    <property type="entry name" value="Winged helix' DNA-binding domain"/>
    <property type="match status" value="1"/>
</dbReference>
<dbReference type="PANTHER" id="PTHR30136">
    <property type="entry name" value="HELIX-TURN-HELIX TRANSCRIPTIONAL REGULATOR, ICLR FAMILY"/>
    <property type="match status" value="1"/>
</dbReference>
<protein>
    <submittedName>
        <fullName evidence="6">Transcriptional regulator, IclR family</fullName>
    </submittedName>
</protein>
<dbReference type="SMART" id="SM00346">
    <property type="entry name" value="HTH_ICLR"/>
    <property type="match status" value="1"/>
</dbReference>
<dbReference type="Pfam" id="PF01614">
    <property type="entry name" value="IclR_C"/>
    <property type="match status" value="1"/>
</dbReference>
<keyword evidence="2" id="KW-0238">DNA-binding</keyword>
<dbReference type="GO" id="GO:0003700">
    <property type="term" value="F:DNA-binding transcription factor activity"/>
    <property type="evidence" value="ECO:0007669"/>
    <property type="project" value="TreeGrafter"/>
</dbReference>
<keyword evidence="1" id="KW-0805">Transcription regulation</keyword>
<evidence type="ECO:0000256" key="3">
    <source>
        <dbReference type="ARBA" id="ARBA00023163"/>
    </source>
</evidence>
<reference evidence="7" key="1">
    <citation type="journal article" date="2014" name="Stand. Genomic Sci.">
        <title>Complete genome sequence of Burkholderia phymatum STM815(T), a broad host range and efficient nitrogen-fixing symbiont of Mimosa species.</title>
        <authorList>
            <person name="Moulin L."/>
            <person name="Klonowska A."/>
            <person name="Caroline B."/>
            <person name="Booth K."/>
            <person name="Vriezen J.A."/>
            <person name="Melkonian R."/>
            <person name="James E.K."/>
            <person name="Young J.P."/>
            <person name="Bena G."/>
            <person name="Hauser L."/>
            <person name="Land M."/>
            <person name="Kyrpides N."/>
            <person name="Bruce D."/>
            <person name="Chain P."/>
            <person name="Copeland A."/>
            <person name="Pitluck S."/>
            <person name="Woyke T."/>
            <person name="Lizotte-Waniewski M."/>
            <person name="Bristow J."/>
            <person name="Riley M."/>
        </authorList>
    </citation>
    <scope>NUCLEOTIDE SEQUENCE [LARGE SCALE GENOMIC DNA]</scope>
    <source>
        <strain evidence="7">DSM 17167 / CIP 108236 / LMG 21445 / STM815</strain>
    </source>
</reference>
<dbReference type="Gene3D" id="1.10.10.10">
    <property type="entry name" value="Winged helix-like DNA-binding domain superfamily/Winged helix DNA-binding domain"/>
    <property type="match status" value="1"/>
</dbReference>
<dbReference type="HOGENOM" id="CLU_062618_1_0_4"/>
<dbReference type="InterPro" id="IPR014757">
    <property type="entry name" value="Tscrpt_reg_IclR_C"/>
</dbReference>
<proteinExistence type="predicted"/>